<reference evidence="6 7" key="1">
    <citation type="submission" date="2014-03" db="EMBL/GenBank/DDBJ databases">
        <title>Genome of Paenirhodobacter enshiensis DW2-9.</title>
        <authorList>
            <person name="Wang D."/>
            <person name="Wang G."/>
        </authorList>
    </citation>
    <scope>NUCLEOTIDE SEQUENCE [LARGE SCALE GENOMIC DNA]</scope>
    <source>
        <strain evidence="6 7">DW2-9</strain>
    </source>
</reference>
<evidence type="ECO:0000256" key="1">
    <source>
        <dbReference type="ARBA" id="ARBA00004127"/>
    </source>
</evidence>
<name>A0A086Y1N4_9RHOB</name>
<evidence type="ECO:0000313" key="6">
    <source>
        <dbReference type="EMBL" id="KFI28184.1"/>
    </source>
</evidence>
<dbReference type="EMBL" id="JFZB01000007">
    <property type="protein sequence ID" value="KFI28184.1"/>
    <property type="molecule type" value="Genomic_DNA"/>
</dbReference>
<evidence type="ECO:0000256" key="5">
    <source>
        <dbReference type="SAM" id="Phobius"/>
    </source>
</evidence>
<dbReference type="Proteomes" id="UP000028824">
    <property type="component" value="Unassembled WGS sequence"/>
</dbReference>
<keyword evidence="4 5" id="KW-0472">Membrane</keyword>
<feature type="transmembrane region" description="Helical" evidence="5">
    <location>
        <begin position="6"/>
        <end position="25"/>
    </location>
</feature>
<evidence type="ECO:0000256" key="2">
    <source>
        <dbReference type="ARBA" id="ARBA00022692"/>
    </source>
</evidence>
<protein>
    <recommendedName>
        <fullName evidence="8">S-isoprenylcysteine methyltransferase</fullName>
    </recommendedName>
</protein>
<dbReference type="STRING" id="1105367.CG50_14955"/>
<organism evidence="6 7">
    <name type="scientific">Paenirhodobacter enshiensis</name>
    <dbReference type="NCBI Taxonomy" id="1105367"/>
    <lineage>
        <taxon>Bacteria</taxon>
        <taxon>Pseudomonadati</taxon>
        <taxon>Pseudomonadota</taxon>
        <taxon>Alphaproteobacteria</taxon>
        <taxon>Rhodobacterales</taxon>
        <taxon>Rhodobacter group</taxon>
        <taxon>Paenirhodobacter</taxon>
    </lineage>
</organism>
<evidence type="ECO:0000256" key="3">
    <source>
        <dbReference type="ARBA" id="ARBA00022989"/>
    </source>
</evidence>
<evidence type="ECO:0000256" key="4">
    <source>
        <dbReference type="ARBA" id="ARBA00023136"/>
    </source>
</evidence>
<sequence length="145" mass="16192">MREIDIPPLWLAIAAAAIWGVARVWPVMLPGARPVGGALIALGLLLTAVAGGQMLWRRTSPIPRRVPRVMLDSGAFALSRNPIYLSDAIMLTGWMLWSGGIWGAPVVALFMLWITRRYILPEEAEIARRFGPAFDTYRAKVRRWL</sequence>
<comment type="subcellular location">
    <subcellularLocation>
        <location evidence="1">Endomembrane system</location>
        <topology evidence="1">Multi-pass membrane protein</topology>
    </subcellularLocation>
</comment>
<dbReference type="AlphaFoldDB" id="A0A086Y1N4"/>
<dbReference type="GO" id="GO:0012505">
    <property type="term" value="C:endomembrane system"/>
    <property type="evidence" value="ECO:0007669"/>
    <property type="project" value="UniProtKB-SubCell"/>
</dbReference>
<dbReference type="InterPro" id="IPR007318">
    <property type="entry name" value="Phopholipid_MeTrfase"/>
</dbReference>
<dbReference type="Pfam" id="PF04191">
    <property type="entry name" value="PEMT"/>
    <property type="match status" value="1"/>
</dbReference>
<keyword evidence="7" id="KW-1185">Reference proteome</keyword>
<dbReference type="eggNOG" id="COG2020">
    <property type="taxonomic scope" value="Bacteria"/>
</dbReference>
<keyword evidence="3 5" id="KW-1133">Transmembrane helix</keyword>
<keyword evidence="2 5" id="KW-0812">Transmembrane</keyword>
<proteinExistence type="predicted"/>
<evidence type="ECO:0008006" key="8">
    <source>
        <dbReference type="Google" id="ProtNLM"/>
    </source>
</evidence>
<feature type="transmembrane region" description="Helical" evidence="5">
    <location>
        <begin position="94"/>
        <end position="114"/>
    </location>
</feature>
<gene>
    <name evidence="6" type="ORF">CG50_14955</name>
</gene>
<evidence type="ECO:0000313" key="7">
    <source>
        <dbReference type="Proteomes" id="UP000028824"/>
    </source>
</evidence>
<feature type="transmembrane region" description="Helical" evidence="5">
    <location>
        <begin position="37"/>
        <end position="56"/>
    </location>
</feature>
<dbReference type="Gene3D" id="1.20.120.1630">
    <property type="match status" value="1"/>
</dbReference>
<comment type="caution">
    <text evidence="6">The sequence shown here is derived from an EMBL/GenBank/DDBJ whole genome shotgun (WGS) entry which is preliminary data.</text>
</comment>
<accession>A0A086Y1N4</accession>